<dbReference type="EMBL" id="JAYMRU010000029">
    <property type="protein sequence ID" value="MEM5404425.1"/>
    <property type="molecule type" value="Genomic_DNA"/>
</dbReference>
<protein>
    <submittedName>
        <fullName evidence="1">Nucleotidyltransferase domain-containing protein</fullName>
        <ecNumber evidence="1">2.7.7.-</ecNumber>
    </submittedName>
</protein>
<keyword evidence="2" id="KW-1185">Reference proteome</keyword>
<sequence length="120" mass="13219">MLTDDDIARMAAEIARAIAPVAVGTFGSYSVGMAKDGSDLDLFVIVETNATPLSVSRLIRRHLYGVMHPLDIHVFRPDAFEEEAAEYLSFAWVIARQARIYYASSDAQTKVPALFARKGI</sequence>
<evidence type="ECO:0000313" key="1">
    <source>
        <dbReference type="EMBL" id="MEM5404425.1"/>
    </source>
</evidence>
<keyword evidence="1" id="KW-0548">Nucleotidyltransferase</keyword>
<proteinExistence type="predicted"/>
<reference evidence="1" key="1">
    <citation type="submission" date="2024-01" db="EMBL/GenBank/DDBJ databases">
        <title>The diversity of rhizobia nodulating Mimosa spp. in eleven states of Brazil covering several biomes is determined by host plant, location, and edaphic factors.</title>
        <authorList>
            <person name="Rouws L."/>
            <person name="Barauna A."/>
            <person name="Beukes C."/>
            <person name="De Faria S.M."/>
            <person name="Gross E."/>
            <person name="Dos Reis Junior F.B."/>
            <person name="Simon M."/>
            <person name="Maluk M."/>
            <person name="Odee D.W."/>
            <person name="Kenicer G."/>
            <person name="Young J.P.W."/>
            <person name="Reis V.M."/>
            <person name="Zilli J."/>
            <person name="James E.K."/>
        </authorList>
    </citation>
    <scope>NUCLEOTIDE SEQUENCE</scope>
    <source>
        <strain evidence="1">JPY452</strain>
    </source>
</reference>
<keyword evidence="1" id="KW-0808">Transferase</keyword>
<dbReference type="EC" id="2.7.7.-" evidence="1"/>
<name>A0ACC6RRR3_9BURK</name>
<evidence type="ECO:0000313" key="2">
    <source>
        <dbReference type="Proteomes" id="UP001392318"/>
    </source>
</evidence>
<dbReference type="Proteomes" id="UP001392318">
    <property type="component" value="Unassembled WGS sequence"/>
</dbReference>
<comment type="caution">
    <text evidence="1">The sequence shown here is derived from an EMBL/GenBank/DDBJ whole genome shotgun (WGS) entry which is preliminary data.</text>
</comment>
<accession>A0ACC6RRR3</accession>
<organism evidence="1 2">
    <name type="scientific">Paraburkholderia unamae</name>
    <dbReference type="NCBI Taxonomy" id="219649"/>
    <lineage>
        <taxon>Bacteria</taxon>
        <taxon>Pseudomonadati</taxon>
        <taxon>Pseudomonadota</taxon>
        <taxon>Betaproteobacteria</taxon>
        <taxon>Burkholderiales</taxon>
        <taxon>Burkholderiaceae</taxon>
        <taxon>Paraburkholderia</taxon>
    </lineage>
</organism>
<gene>
    <name evidence="1" type="ORF">VSR83_31105</name>
</gene>